<dbReference type="RefSeq" id="WP_092318726.1">
    <property type="nucleotide sequence ID" value="NZ_FOKY01000003.1"/>
</dbReference>
<proteinExistence type="predicted"/>
<dbReference type="Proteomes" id="UP000240042">
    <property type="component" value="Unassembled WGS sequence"/>
</dbReference>
<dbReference type="AlphaFoldDB" id="A0A1I1DWL4"/>
<accession>A0A1I1DWL4</accession>
<sequence>MKLNLNNEGQNTLLLNVTNTVPNTLAQSFEENKIYTNKDNTNKIQQSYATNFNRQCARRMRFCYTRSSSDQQFFNFALAFPTNQIVHQNLVFQRNNALNILYSDPYPSTGAVPTGEGYYKILKMVLILKLSIVIKILI</sequence>
<evidence type="ECO:0000313" key="2">
    <source>
        <dbReference type="Proteomes" id="UP000240042"/>
    </source>
</evidence>
<evidence type="ECO:0000313" key="1">
    <source>
        <dbReference type="EMBL" id="SFB77100.1"/>
    </source>
</evidence>
<organism evidence="1 2">
    <name type="scientific">Brevinema andersonii</name>
    <dbReference type="NCBI Taxonomy" id="34097"/>
    <lineage>
        <taxon>Bacteria</taxon>
        <taxon>Pseudomonadati</taxon>
        <taxon>Spirochaetota</taxon>
        <taxon>Spirochaetia</taxon>
        <taxon>Brevinematales</taxon>
        <taxon>Brevinemataceae</taxon>
        <taxon>Brevinema</taxon>
    </lineage>
</organism>
<protein>
    <submittedName>
        <fullName evidence="1">Uncharacterized protein</fullName>
    </submittedName>
</protein>
<reference evidence="2" key="1">
    <citation type="submission" date="2016-10" db="EMBL/GenBank/DDBJ databases">
        <authorList>
            <person name="Varghese N."/>
            <person name="Submissions S."/>
        </authorList>
    </citation>
    <scope>NUCLEOTIDE SEQUENCE [LARGE SCALE GENOMIC DNA]</scope>
    <source>
        <strain evidence="2">ATCC 43811</strain>
    </source>
</reference>
<name>A0A1I1DWL4_BREAD</name>
<dbReference type="EMBL" id="FOKY01000003">
    <property type="protein sequence ID" value="SFB77100.1"/>
    <property type="molecule type" value="Genomic_DNA"/>
</dbReference>
<gene>
    <name evidence="1" type="ORF">SAMN02745150_00727</name>
</gene>
<keyword evidence="2" id="KW-1185">Reference proteome</keyword>